<sequence length="328" mass="37351">MNPKILKTLKFLAFLALGILLFWLVYKDQDVDRLKSILKNDVNYWWVLLSLFLGLLSHISRTMRWNLMIEPLGKKPHTLNTFLAVMVGYLMNLVFPRMGEISRCGVLARYEKMSFTQLIGTVVVERIIDVIMLLLLTLLVVVGQFGQVIQFLDNNPEVNKQLNQLTHSPWSVAVVGLVIVLMAFFWKRMMRTAALGKIRNVLKNFAAGLKSLLHMKQKWEFIFHSVFIWLMYYLMLYVIFLAFDFTSHLPAIAGLTAFVLGSYGMVAPVQGGIGAWHFMVVQALLVYGIDKSDGMVFALVAHTSMTAMMILLGLISLLILPFINRTEV</sequence>
<evidence type="ECO:0000256" key="1">
    <source>
        <dbReference type="ARBA" id="ARBA00004651"/>
    </source>
</evidence>
<proteinExistence type="predicted"/>
<reference evidence="8" key="1">
    <citation type="submission" date="2015-07" db="EMBL/GenBank/DDBJ databases">
        <title>Genome sequencing of Sunxiuqinia dokdonensis strain SK.</title>
        <authorList>
            <person name="Ahn S."/>
            <person name="Kim B.-C."/>
        </authorList>
    </citation>
    <scope>NUCLEOTIDE SEQUENCE [LARGE SCALE GENOMIC DNA]</scope>
    <source>
        <strain evidence="8">SK</strain>
    </source>
</reference>
<feature type="transmembrane region" description="Helical" evidence="6">
    <location>
        <begin position="221"/>
        <end position="243"/>
    </location>
</feature>
<organism evidence="7 8">
    <name type="scientific">Sunxiuqinia dokdonensis</name>
    <dbReference type="NCBI Taxonomy" id="1409788"/>
    <lineage>
        <taxon>Bacteria</taxon>
        <taxon>Pseudomonadati</taxon>
        <taxon>Bacteroidota</taxon>
        <taxon>Bacteroidia</taxon>
        <taxon>Marinilabiliales</taxon>
        <taxon>Prolixibacteraceae</taxon>
        <taxon>Sunxiuqinia</taxon>
    </lineage>
</organism>
<accession>A0A0L8VE10</accession>
<keyword evidence="5 6" id="KW-0472">Membrane</keyword>
<evidence type="ECO:0000256" key="2">
    <source>
        <dbReference type="ARBA" id="ARBA00022475"/>
    </source>
</evidence>
<dbReference type="GO" id="GO:0005886">
    <property type="term" value="C:plasma membrane"/>
    <property type="evidence" value="ECO:0007669"/>
    <property type="project" value="UniProtKB-SubCell"/>
</dbReference>
<dbReference type="STRING" id="1409788.NC99_05800"/>
<feature type="transmembrane region" description="Helical" evidence="6">
    <location>
        <begin position="127"/>
        <end position="149"/>
    </location>
</feature>
<dbReference type="PANTHER" id="PTHR39087">
    <property type="entry name" value="UPF0104 MEMBRANE PROTEIN MJ1595"/>
    <property type="match status" value="1"/>
</dbReference>
<keyword evidence="4 6" id="KW-1133">Transmembrane helix</keyword>
<comment type="subcellular location">
    <subcellularLocation>
        <location evidence="1">Cell membrane</location>
        <topology evidence="1">Multi-pass membrane protein</topology>
    </subcellularLocation>
</comment>
<evidence type="ECO:0000256" key="4">
    <source>
        <dbReference type="ARBA" id="ARBA00022989"/>
    </source>
</evidence>
<evidence type="ECO:0000313" key="7">
    <source>
        <dbReference type="EMBL" id="KOH46603.1"/>
    </source>
</evidence>
<keyword evidence="8" id="KW-1185">Reference proteome</keyword>
<dbReference type="AlphaFoldDB" id="A0A0L8VE10"/>
<feature type="transmembrane region" description="Helical" evidence="6">
    <location>
        <begin position="169"/>
        <end position="186"/>
    </location>
</feature>
<feature type="transmembrane region" description="Helical" evidence="6">
    <location>
        <begin position="295"/>
        <end position="323"/>
    </location>
</feature>
<evidence type="ECO:0000256" key="3">
    <source>
        <dbReference type="ARBA" id="ARBA00022692"/>
    </source>
</evidence>
<name>A0A0L8VE10_9BACT</name>
<evidence type="ECO:0000256" key="5">
    <source>
        <dbReference type="ARBA" id="ARBA00023136"/>
    </source>
</evidence>
<comment type="caution">
    <text evidence="7">The sequence shown here is derived from an EMBL/GenBank/DDBJ whole genome shotgun (WGS) entry which is preliminary data.</text>
</comment>
<feature type="transmembrane region" description="Helical" evidence="6">
    <location>
        <begin position="273"/>
        <end position="289"/>
    </location>
</feature>
<evidence type="ECO:0008006" key="9">
    <source>
        <dbReference type="Google" id="ProtNLM"/>
    </source>
</evidence>
<feature type="transmembrane region" description="Helical" evidence="6">
    <location>
        <begin position="43"/>
        <end position="59"/>
    </location>
</feature>
<dbReference type="RefSeq" id="WP_082326265.1">
    <property type="nucleotide sequence ID" value="NZ_LGIA01000024.1"/>
</dbReference>
<dbReference type="OrthoDB" id="9812094at2"/>
<dbReference type="InterPro" id="IPR022791">
    <property type="entry name" value="L-PG_synthase/AglD"/>
</dbReference>
<evidence type="ECO:0000313" key="8">
    <source>
        <dbReference type="Proteomes" id="UP000036958"/>
    </source>
</evidence>
<keyword evidence="2" id="KW-1003">Cell membrane</keyword>
<protein>
    <recommendedName>
        <fullName evidence="9">Dolichol-P-glucose synthetase</fullName>
    </recommendedName>
</protein>
<keyword evidence="3 6" id="KW-0812">Transmembrane</keyword>
<dbReference type="NCBIfam" id="TIGR00374">
    <property type="entry name" value="flippase-like domain"/>
    <property type="match status" value="1"/>
</dbReference>
<dbReference type="PANTHER" id="PTHR39087:SF2">
    <property type="entry name" value="UPF0104 MEMBRANE PROTEIN MJ1595"/>
    <property type="match status" value="1"/>
</dbReference>
<dbReference type="Pfam" id="PF03706">
    <property type="entry name" value="LPG_synthase_TM"/>
    <property type="match status" value="1"/>
</dbReference>
<dbReference type="PATRIC" id="fig|1409788.3.peg.594"/>
<gene>
    <name evidence="7" type="ORF">NC99_05800</name>
</gene>
<evidence type="ECO:0000256" key="6">
    <source>
        <dbReference type="SAM" id="Phobius"/>
    </source>
</evidence>
<dbReference type="Proteomes" id="UP000036958">
    <property type="component" value="Unassembled WGS sequence"/>
</dbReference>
<dbReference type="EMBL" id="LGIA01000024">
    <property type="protein sequence ID" value="KOH46603.1"/>
    <property type="molecule type" value="Genomic_DNA"/>
</dbReference>